<dbReference type="Proteomes" id="UP001190700">
    <property type="component" value="Unassembled WGS sequence"/>
</dbReference>
<feature type="region of interest" description="Disordered" evidence="1">
    <location>
        <begin position="183"/>
        <end position="233"/>
    </location>
</feature>
<reference evidence="2 3" key="1">
    <citation type="journal article" date="2015" name="Genome Biol. Evol.">
        <title>Comparative Genomics of a Bacterivorous Green Alga Reveals Evolutionary Causalities and Consequences of Phago-Mixotrophic Mode of Nutrition.</title>
        <authorList>
            <person name="Burns J.A."/>
            <person name="Paasch A."/>
            <person name="Narechania A."/>
            <person name="Kim E."/>
        </authorList>
    </citation>
    <scope>NUCLEOTIDE SEQUENCE [LARGE SCALE GENOMIC DNA]</scope>
    <source>
        <strain evidence="2 3">PLY_AMNH</strain>
    </source>
</reference>
<evidence type="ECO:0000256" key="1">
    <source>
        <dbReference type="SAM" id="MobiDB-lite"/>
    </source>
</evidence>
<evidence type="ECO:0000313" key="3">
    <source>
        <dbReference type="Proteomes" id="UP001190700"/>
    </source>
</evidence>
<dbReference type="AlphaFoldDB" id="A0AAE0GHT0"/>
<feature type="compositionally biased region" description="Polar residues" evidence="1">
    <location>
        <begin position="447"/>
        <end position="476"/>
    </location>
</feature>
<feature type="compositionally biased region" description="Polar residues" evidence="1">
    <location>
        <begin position="132"/>
        <end position="147"/>
    </location>
</feature>
<dbReference type="EMBL" id="LGRX02005539">
    <property type="protein sequence ID" value="KAK3278250.1"/>
    <property type="molecule type" value="Genomic_DNA"/>
</dbReference>
<feature type="compositionally biased region" description="Polar residues" evidence="1">
    <location>
        <begin position="82"/>
        <end position="100"/>
    </location>
</feature>
<keyword evidence="3" id="KW-1185">Reference proteome</keyword>
<feature type="region of interest" description="Disordered" evidence="1">
    <location>
        <begin position="1"/>
        <end position="151"/>
    </location>
</feature>
<feature type="compositionally biased region" description="Polar residues" evidence="1">
    <location>
        <begin position="221"/>
        <end position="230"/>
    </location>
</feature>
<accession>A0AAE0GHT0</accession>
<feature type="region of interest" description="Disordered" evidence="1">
    <location>
        <begin position="618"/>
        <end position="654"/>
    </location>
</feature>
<gene>
    <name evidence="2" type="ORF">CYMTET_13781</name>
</gene>
<comment type="caution">
    <text evidence="2">The sequence shown here is derived from an EMBL/GenBank/DDBJ whole genome shotgun (WGS) entry which is preliminary data.</text>
</comment>
<protein>
    <submittedName>
        <fullName evidence="2">Uncharacterized protein</fullName>
    </submittedName>
</protein>
<name>A0AAE0GHT0_9CHLO</name>
<proteinExistence type="predicted"/>
<feature type="region of interest" description="Disordered" evidence="1">
    <location>
        <begin position="433"/>
        <end position="484"/>
    </location>
</feature>
<feature type="compositionally biased region" description="Basic and acidic residues" evidence="1">
    <location>
        <begin position="22"/>
        <end position="40"/>
    </location>
</feature>
<feature type="compositionally biased region" description="Polar residues" evidence="1">
    <location>
        <begin position="632"/>
        <end position="642"/>
    </location>
</feature>
<sequence length="708" mass="76710">MRKKKYKIARSVASNHSQQLHGSDERAKLQNTKQTRDTTKKRANAIVHEDPSAAPGGVLQSDDRFTQQVAEQDQQDGILDGNDTSLEAQPWSGTTITPRRSTVFPLLPLSSPATGDTLSPGHPGSSDADPNASASLSPGFSPGTTLRSGLGNFDSVAKQSIRSETSQNGVPASWRRLRKHLQKSGLLPTLGTDLKRATPPLSQRTWRSPRATLQPPASELDPNSHTTAVQSKGKLEAHAVYSAQNSVRGRPRVALPPLQLPGPPNDAPAGIGSLTDGRTVKLSPFSSIDARLTQRNVTTRRTLKSLDGVSTSAAQLAGGSYAVSGTRPHELDGVSTSAARLAGSSYAVSGTRPHEFDGVSTSAARLAGGSYAVRGTRPNELALSRSQLSGRSRVSDDALGARSFRRDHLPGLEAASHPLAALSLDERGRYDQRRRSIVKPQLDPLETESSFSSTRSPKKTSMFSSSPSKRNPTSGSPRKGVRSMRAVVKSDRFCAMLSQIKNSAEYALAVREFRSSVSPKKGGKHGRGKFLRTMSPLVEDQYWTPEEGVEYIYKFWSPEEVHTMLSREMQWTDTDSQRSEKSSSEYRIDPEEWVSLVQQLFGGKREPVDFTLKPLVSDPLKRDGVEPPKQSTPPNASAQQQPAEAAVLAADSKSTAERELKLMAAIKQTALSIRERSATGEDPSNDNGKVASFLIELSRDWNPCPKVS</sequence>
<evidence type="ECO:0000313" key="2">
    <source>
        <dbReference type="EMBL" id="KAK3278250.1"/>
    </source>
</evidence>
<organism evidence="2 3">
    <name type="scientific">Cymbomonas tetramitiformis</name>
    <dbReference type="NCBI Taxonomy" id="36881"/>
    <lineage>
        <taxon>Eukaryota</taxon>
        <taxon>Viridiplantae</taxon>
        <taxon>Chlorophyta</taxon>
        <taxon>Pyramimonadophyceae</taxon>
        <taxon>Pyramimonadales</taxon>
        <taxon>Pyramimonadaceae</taxon>
        <taxon>Cymbomonas</taxon>
    </lineage>
</organism>
<feature type="compositionally biased region" description="Polar residues" evidence="1">
    <location>
        <begin position="12"/>
        <end position="21"/>
    </location>
</feature>